<accession>A0A383B0U9</accession>
<dbReference type="EMBL" id="UINC01196695">
    <property type="protein sequence ID" value="SVE13816.1"/>
    <property type="molecule type" value="Genomic_DNA"/>
</dbReference>
<evidence type="ECO:0000313" key="1">
    <source>
        <dbReference type="EMBL" id="SVE13816.1"/>
    </source>
</evidence>
<proteinExistence type="predicted"/>
<gene>
    <name evidence="1" type="ORF">METZ01_LOCUS466670</name>
</gene>
<organism evidence="1">
    <name type="scientific">marine metagenome</name>
    <dbReference type="NCBI Taxonomy" id="408172"/>
    <lineage>
        <taxon>unclassified sequences</taxon>
        <taxon>metagenomes</taxon>
        <taxon>ecological metagenomes</taxon>
    </lineage>
</organism>
<protein>
    <submittedName>
        <fullName evidence="1">Uncharacterized protein</fullName>
    </submittedName>
</protein>
<feature type="non-terminal residue" evidence="1">
    <location>
        <position position="1"/>
    </location>
</feature>
<dbReference type="AlphaFoldDB" id="A0A383B0U9"/>
<sequence length="28" mass="3191">SQITHPWHGHYYDDKGKYVDCSGGGMHD</sequence>
<name>A0A383B0U9_9ZZZZ</name>
<reference evidence="1" key="1">
    <citation type="submission" date="2018-05" db="EMBL/GenBank/DDBJ databases">
        <authorList>
            <person name="Lanie J.A."/>
            <person name="Ng W.-L."/>
            <person name="Kazmierczak K.M."/>
            <person name="Andrzejewski T.M."/>
            <person name="Davidsen T.M."/>
            <person name="Wayne K.J."/>
            <person name="Tettelin H."/>
            <person name="Glass J.I."/>
            <person name="Rusch D."/>
            <person name="Podicherti R."/>
            <person name="Tsui H.-C.T."/>
            <person name="Winkler M.E."/>
        </authorList>
    </citation>
    <scope>NUCLEOTIDE SEQUENCE</scope>
</reference>